<feature type="coiled-coil region" evidence="1">
    <location>
        <begin position="32"/>
        <end position="145"/>
    </location>
</feature>
<proteinExistence type="predicted"/>
<name>A0A7C4JQB5_9BACT</name>
<evidence type="ECO:0000259" key="3">
    <source>
        <dbReference type="Pfam" id="PF24481"/>
    </source>
</evidence>
<evidence type="ECO:0000313" key="4">
    <source>
        <dbReference type="EMBL" id="HGQ84895.1"/>
    </source>
</evidence>
<reference evidence="4" key="1">
    <citation type="journal article" date="2020" name="mSystems">
        <title>Genome- and Community-Level Interaction Insights into Carbon Utilization and Element Cycling Functions of Hydrothermarchaeota in Hydrothermal Sediment.</title>
        <authorList>
            <person name="Zhou Z."/>
            <person name="Liu Y."/>
            <person name="Xu W."/>
            <person name="Pan J."/>
            <person name="Luo Z.H."/>
            <person name="Li M."/>
        </authorList>
    </citation>
    <scope>NUCLEOTIDE SEQUENCE [LARGE SCALE GENOMIC DNA]</scope>
    <source>
        <strain evidence="4">SpSt-6</strain>
    </source>
</reference>
<dbReference type="InterPro" id="IPR052376">
    <property type="entry name" value="Oxidative_Scav/Glycosyltrans"/>
</dbReference>
<organism evidence="4">
    <name type="scientific">Thermodesulfobacterium geofontis</name>
    <dbReference type="NCBI Taxonomy" id="1295609"/>
    <lineage>
        <taxon>Bacteria</taxon>
        <taxon>Pseudomonadati</taxon>
        <taxon>Thermodesulfobacteriota</taxon>
        <taxon>Thermodesulfobacteria</taxon>
        <taxon>Thermodesulfobacteriales</taxon>
        <taxon>Thermodesulfobacteriaceae</taxon>
        <taxon>Thermodesulfobacterium</taxon>
    </lineage>
</organism>
<sequence length="256" mass="30604">MQEEISKLIELQKIDLEILKIEKNMQEIPQSLQKAQKEKEVLTKKIENLNQIIEEKKKQKDLFEEELKQEYQRLKSTQARLIQIRGTREYQLLLREIEEIKKANKQKEDEILKLMEEIENLEKEKGKLEEEMKKVESVFEEEKQKFDSFCAKLSINKNELLKKREKIAKKVPSNLLRKYEALREKKGGLGIAPVDNYVCEGCHMAIPPQLYNELQKDNRYYECPHCKRLIYYKRIYIQEEPQKEENKPSLKEASSS</sequence>
<keyword evidence="1" id="KW-0175">Coiled coil</keyword>
<evidence type="ECO:0000256" key="1">
    <source>
        <dbReference type="SAM" id="Coils"/>
    </source>
</evidence>
<dbReference type="PANTHER" id="PTHR39082">
    <property type="entry name" value="PHOSPHOLIPASE C-BETA-2-RELATED"/>
    <property type="match status" value="1"/>
</dbReference>
<dbReference type="InterPro" id="IPR003743">
    <property type="entry name" value="Zf-RING_7"/>
</dbReference>
<evidence type="ECO:0000259" key="2">
    <source>
        <dbReference type="Pfam" id="PF02591"/>
    </source>
</evidence>
<feature type="domain" description="C4-type zinc ribbon" evidence="2">
    <location>
        <begin position="198"/>
        <end position="229"/>
    </location>
</feature>
<dbReference type="PANTHER" id="PTHR39082:SF1">
    <property type="entry name" value="SCAVENGER RECEPTOR CLASS A MEMBER 3"/>
    <property type="match status" value="1"/>
</dbReference>
<dbReference type="Gene3D" id="1.10.287.1490">
    <property type="match status" value="1"/>
</dbReference>
<protein>
    <submittedName>
        <fullName evidence="4">Uncharacterized protein</fullName>
    </submittedName>
</protein>
<comment type="caution">
    <text evidence="4">The sequence shown here is derived from an EMBL/GenBank/DDBJ whole genome shotgun (WGS) entry which is preliminary data.</text>
</comment>
<dbReference type="InterPro" id="IPR056003">
    <property type="entry name" value="CT398_CC_hairpin"/>
</dbReference>
<dbReference type="Pfam" id="PF24481">
    <property type="entry name" value="CT398_CC"/>
    <property type="match status" value="1"/>
</dbReference>
<dbReference type="Pfam" id="PF02591">
    <property type="entry name" value="Zn_ribbon_9"/>
    <property type="match status" value="1"/>
</dbReference>
<accession>A0A7C4JQB5</accession>
<feature type="domain" description="CT398-like coiled coil hairpin" evidence="3">
    <location>
        <begin position="11"/>
        <end position="187"/>
    </location>
</feature>
<gene>
    <name evidence="4" type="ORF">ENT66_00380</name>
</gene>
<dbReference type="EMBL" id="DSZN01000007">
    <property type="protein sequence ID" value="HGQ84895.1"/>
    <property type="molecule type" value="Genomic_DNA"/>
</dbReference>
<dbReference type="AlphaFoldDB" id="A0A7C4JQB5"/>